<reference evidence="1" key="1">
    <citation type="submission" date="2014-09" db="EMBL/GenBank/DDBJ databases">
        <authorList>
            <person name="Magalhaes I.L.F."/>
            <person name="Oliveira U."/>
            <person name="Santos F.R."/>
            <person name="Vidigal T.H.D.A."/>
            <person name="Brescovit A.D."/>
            <person name="Santos A.J."/>
        </authorList>
    </citation>
    <scope>NUCLEOTIDE SEQUENCE</scope>
    <source>
        <tissue evidence="1">Shoot tissue taken approximately 20 cm above the soil surface</tissue>
    </source>
</reference>
<sequence length="51" mass="5985">MIAAEVIFFFSFNFTQAYISIWDLKQKQMNSGCQFPLSITIMHFVTILFDT</sequence>
<organism evidence="1">
    <name type="scientific">Arundo donax</name>
    <name type="common">Giant reed</name>
    <name type="synonym">Donax arundinaceus</name>
    <dbReference type="NCBI Taxonomy" id="35708"/>
    <lineage>
        <taxon>Eukaryota</taxon>
        <taxon>Viridiplantae</taxon>
        <taxon>Streptophyta</taxon>
        <taxon>Embryophyta</taxon>
        <taxon>Tracheophyta</taxon>
        <taxon>Spermatophyta</taxon>
        <taxon>Magnoliopsida</taxon>
        <taxon>Liliopsida</taxon>
        <taxon>Poales</taxon>
        <taxon>Poaceae</taxon>
        <taxon>PACMAD clade</taxon>
        <taxon>Arundinoideae</taxon>
        <taxon>Arundineae</taxon>
        <taxon>Arundo</taxon>
    </lineage>
</organism>
<evidence type="ECO:0000313" key="1">
    <source>
        <dbReference type="EMBL" id="JAD65018.1"/>
    </source>
</evidence>
<reference evidence="1" key="2">
    <citation type="journal article" date="2015" name="Data Brief">
        <title>Shoot transcriptome of the giant reed, Arundo donax.</title>
        <authorList>
            <person name="Barrero R.A."/>
            <person name="Guerrero F.D."/>
            <person name="Moolhuijzen P."/>
            <person name="Goolsby J.A."/>
            <person name="Tidwell J."/>
            <person name="Bellgard S.E."/>
            <person name="Bellgard M.I."/>
        </authorList>
    </citation>
    <scope>NUCLEOTIDE SEQUENCE</scope>
    <source>
        <tissue evidence="1">Shoot tissue taken approximately 20 cm above the soil surface</tissue>
    </source>
</reference>
<dbReference type="EMBL" id="GBRH01232877">
    <property type="protein sequence ID" value="JAD65018.1"/>
    <property type="molecule type" value="Transcribed_RNA"/>
</dbReference>
<name>A0A0A9BS51_ARUDO</name>
<dbReference type="AlphaFoldDB" id="A0A0A9BS51"/>
<accession>A0A0A9BS51</accession>
<protein>
    <submittedName>
        <fullName evidence="1">Uncharacterized protein</fullName>
    </submittedName>
</protein>
<proteinExistence type="predicted"/>